<reference evidence="2 3" key="1">
    <citation type="submission" date="2020-08" db="EMBL/GenBank/DDBJ databases">
        <title>Sequencing the genomes of 1000 actinobacteria strains.</title>
        <authorList>
            <person name="Klenk H.-P."/>
        </authorList>
    </citation>
    <scope>NUCLEOTIDE SEQUENCE [LARGE SCALE GENOMIC DNA]</scope>
    <source>
        <strain evidence="2 3">DSM 105498</strain>
    </source>
</reference>
<feature type="chain" id="PRO_5030634577" evidence="1">
    <location>
        <begin position="29"/>
        <end position="214"/>
    </location>
</feature>
<evidence type="ECO:0000313" key="3">
    <source>
        <dbReference type="Proteomes" id="UP000589626"/>
    </source>
</evidence>
<name>A0A7W4VXU9_9ACTN</name>
<evidence type="ECO:0000256" key="1">
    <source>
        <dbReference type="SAM" id="SignalP"/>
    </source>
</evidence>
<protein>
    <submittedName>
        <fullName evidence="2">Uncharacterized protein</fullName>
    </submittedName>
</protein>
<gene>
    <name evidence="2" type="ORF">FHU40_003627</name>
</gene>
<keyword evidence="1" id="KW-0732">Signal</keyword>
<dbReference type="RefSeq" id="WP_183593579.1">
    <property type="nucleotide sequence ID" value="NZ_JACHWR010000002.1"/>
</dbReference>
<evidence type="ECO:0000313" key="2">
    <source>
        <dbReference type="EMBL" id="MBB3043809.1"/>
    </source>
</evidence>
<dbReference type="Proteomes" id="UP000589626">
    <property type="component" value="Unassembled WGS sequence"/>
</dbReference>
<sequence>MPGPRRLVLVPAGCVLLLAGALPSAAGAERPPPETVVVHDSRASAPVVDISQVRLDASWYWDSVQSVRVRVPQGFRPGHRLTAWFDLDGDATPDGHVTLQLRTPTRPHGTALRKVQEFRVGGGWSRGGKRVSCTTPEGDRPAAGRIRSGQRSVVLALDLWSCLRAPTPGAVDPGSWRAAVRVAKGGQADMAPSRRRWSAPVAGWGPCDPSGGRC</sequence>
<proteinExistence type="predicted"/>
<organism evidence="2 3">
    <name type="scientific">Nocardioides soli</name>
    <dbReference type="NCBI Taxonomy" id="1036020"/>
    <lineage>
        <taxon>Bacteria</taxon>
        <taxon>Bacillati</taxon>
        <taxon>Actinomycetota</taxon>
        <taxon>Actinomycetes</taxon>
        <taxon>Propionibacteriales</taxon>
        <taxon>Nocardioidaceae</taxon>
        <taxon>Nocardioides</taxon>
    </lineage>
</organism>
<dbReference type="EMBL" id="JACHWR010000002">
    <property type="protein sequence ID" value="MBB3043809.1"/>
    <property type="molecule type" value="Genomic_DNA"/>
</dbReference>
<accession>A0A7W4VXU9</accession>
<feature type="signal peptide" evidence="1">
    <location>
        <begin position="1"/>
        <end position="28"/>
    </location>
</feature>
<keyword evidence="3" id="KW-1185">Reference proteome</keyword>
<comment type="caution">
    <text evidence="2">The sequence shown here is derived from an EMBL/GenBank/DDBJ whole genome shotgun (WGS) entry which is preliminary data.</text>
</comment>
<dbReference type="AlphaFoldDB" id="A0A7W4VXU9"/>